<reference evidence="1 2" key="1">
    <citation type="submission" date="2013-09" db="EMBL/GenBank/DDBJ databases">
        <title>Genome sequencing of Phaeobacter antarcticus sp. nov. SM1211.</title>
        <authorList>
            <person name="Zhang X.-Y."/>
            <person name="Liu C."/>
            <person name="Chen X.-L."/>
            <person name="Xie B.-B."/>
            <person name="Qin Q.-L."/>
            <person name="Rong J.-C."/>
            <person name="Zhang Y.-Z."/>
        </authorList>
    </citation>
    <scope>NUCLEOTIDE SEQUENCE [LARGE SCALE GENOMIC DNA]</scope>
    <source>
        <strain evidence="1 2">SM1211</strain>
    </source>
</reference>
<organism evidence="1 2">
    <name type="scientific">Puniceibacterium antarcticum</name>
    <dbReference type="NCBI Taxonomy" id="1206336"/>
    <lineage>
        <taxon>Bacteria</taxon>
        <taxon>Pseudomonadati</taxon>
        <taxon>Pseudomonadota</taxon>
        <taxon>Alphaproteobacteria</taxon>
        <taxon>Rhodobacterales</taxon>
        <taxon>Paracoccaceae</taxon>
        <taxon>Puniceibacterium</taxon>
    </lineage>
</organism>
<name>A0A2G8R3X0_9RHOB</name>
<proteinExistence type="predicted"/>
<sequence>MSGIATSENQSIVTVCGGSSAVVLVCEHASAFIPEGLKGLGLSEADRLSHAAWDPGAMAVAERMAAELDAVLVASNVSRLVYDCNRPPEAPDAMPAQSEVIVVPGNADLSEADRAERARRYYAPFRAALAQEVATVAAPVIVTIHSFTRVFHGQPRTVEIGVLHDSDTRLADAMLDSAARHTLLNVQRNAPYGPEDRVTHTLREHALPGGHPNVMIEIRNDLIATEAQQQSIAAMLAGWVREALETVQGGRDA</sequence>
<gene>
    <name evidence="1" type="ORF">P775_25145</name>
</gene>
<dbReference type="OrthoDB" id="9815326at2"/>
<accession>A0A2G8R3X0</accession>
<dbReference type="SUPFAM" id="SSF53187">
    <property type="entry name" value="Zn-dependent exopeptidases"/>
    <property type="match status" value="1"/>
</dbReference>
<dbReference type="InterPro" id="IPR011227">
    <property type="entry name" value="UCP029730"/>
</dbReference>
<dbReference type="AlphaFoldDB" id="A0A2G8R3X0"/>
<comment type="caution">
    <text evidence="1">The sequence shown here is derived from an EMBL/GenBank/DDBJ whole genome shotgun (WGS) entry which is preliminary data.</text>
</comment>
<dbReference type="RefSeq" id="WP_099913358.1">
    <property type="nucleotide sequence ID" value="NZ_AWWI01000173.1"/>
</dbReference>
<evidence type="ECO:0008006" key="3">
    <source>
        <dbReference type="Google" id="ProtNLM"/>
    </source>
</evidence>
<keyword evidence="2" id="KW-1185">Reference proteome</keyword>
<evidence type="ECO:0000313" key="2">
    <source>
        <dbReference type="Proteomes" id="UP000231259"/>
    </source>
</evidence>
<dbReference type="Proteomes" id="UP000231259">
    <property type="component" value="Unassembled WGS sequence"/>
</dbReference>
<dbReference type="EMBL" id="AWWI01000173">
    <property type="protein sequence ID" value="PIL16250.1"/>
    <property type="molecule type" value="Genomic_DNA"/>
</dbReference>
<dbReference type="InterPro" id="IPR007709">
    <property type="entry name" value="N-FG_amidohydro"/>
</dbReference>
<protein>
    <recommendedName>
        <fullName evidence="3">N-formylglutamate amidohydrolase</fullName>
    </recommendedName>
</protein>
<dbReference type="PIRSF" id="PIRSF029730">
    <property type="entry name" value="UCP029730"/>
    <property type="match status" value="1"/>
</dbReference>
<dbReference type="Gene3D" id="3.40.630.40">
    <property type="entry name" value="Zn-dependent exopeptidases"/>
    <property type="match status" value="1"/>
</dbReference>
<dbReference type="Pfam" id="PF05013">
    <property type="entry name" value="FGase"/>
    <property type="match status" value="1"/>
</dbReference>
<evidence type="ECO:0000313" key="1">
    <source>
        <dbReference type="EMBL" id="PIL16250.1"/>
    </source>
</evidence>